<proteinExistence type="predicted"/>
<dbReference type="AlphaFoldDB" id="A0AAN7CTD0"/>
<accession>A0AAN7CTD0</accession>
<reference evidence="1" key="2">
    <citation type="submission" date="2023-05" db="EMBL/GenBank/DDBJ databases">
        <authorList>
            <consortium name="Lawrence Berkeley National Laboratory"/>
            <person name="Steindorff A."/>
            <person name="Hensen N."/>
            <person name="Bonometti L."/>
            <person name="Westerberg I."/>
            <person name="Brannstrom I.O."/>
            <person name="Guillou S."/>
            <person name="Cros-Aarteil S."/>
            <person name="Calhoun S."/>
            <person name="Haridas S."/>
            <person name="Kuo A."/>
            <person name="Mondo S."/>
            <person name="Pangilinan J."/>
            <person name="Riley R."/>
            <person name="Labutti K."/>
            <person name="Andreopoulos B."/>
            <person name="Lipzen A."/>
            <person name="Chen C."/>
            <person name="Yanf M."/>
            <person name="Daum C."/>
            <person name="Ng V."/>
            <person name="Clum A."/>
            <person name="Ohm R."/>
            <person name="Martin F."/>
            <person name="Silar P."/>
            <person name="Natvig D."/>
            <person name="Lalanne C."/>
            <person name="Gautier V."/>
            <person name="Ament-Velasquez S.L."/>
            <person name="Kruys A."/>
            <person name="Hutchinson M.I."/>
            <person name="Powell A.J."/>
            <person name="Barry K."/>
            <person name="Miller A.N."/>
            <person name="Grigoriev I.V."/>
            <person name="Debuchy R."/>
            <person name="Gladieux P."/>
            <person name="Thoren M.H."/>
            <person name="Johannesson H."/>
        </authorList>
    </citation>
    <scope>NUCLEOTIDE SEQUENCE</scope>
    <source>
        <strain evidence="1">CBS 359.72</strain>
    </source>
</reference>
<protein>
    <submittedName>
        <fullName evidence="1">Uncharacterized protein</fullName>
    </submittedName>
</protein>
<dbReference type="Proteomes" id="UP001303647">
    <property type="component" value="Unassembled WGS sequence"/>
</dbReference>
<dbReference type="EMBL" id="MU857651">
    <property type="protein sequence ID" value="KAK4247570.1"/>
    <property type="molecule type" value="Genomic_DNA"/>
</dbReference>
<evidence type="ECO:0000313" key="1">
    <source>
        <dbReference type="EMBL" id="KAK4247570.1"/>
    </source>
</evidence>
<evidence type="ECO:0000313" key="2">
    <source>
        <dbReference type="Proteomes" id="UP001303647"/>
    </source>
</evidence>
<sequence length="147" mass="15495">MGWVKDQYQKQYNIWVPWLEDLYLRYFTRDNKASYIARENLDKTKVTNISQVDALQDSANGLVAGQVGQDGLGRSAGDLLSHEGINRIERKGMNEEGQYLPSSSSMVEGASTAGEAVAGAGVAVVGGVIAGGRQAAGAVGGLFGGSK</sequence>
<reference evidence="1" key="1">
    <citation type="journal article" date="2023" name="Mol. Phylogenet. Evol.">
        <title>Genome-scale phylogeny and comparative genomics of the fungal order Sordariales.</title>
        <authorList>
            <person name="Hensen N."/>
            <person name="Bonometti L."/>
            <person name="Westerberg I."/>
            <person name="Brannstrom I.O."/>
            <person name="Guillou S."/>
            <person name="Cros-Aarteil S."/>
            <person name="Calhoun S."/>
            <person name="Haridas S."/>
            <person name="Kuo A."/>
            <person name="Mondo S."/>
            <person name="Pangilinan J."/>
            <person name="Riley R."/>
            <person name="LaButti K."/>
            <person name="Andreopoulos B."/>
            <person name="Lipzen A."/>
            <person name="Chen C."/>
            <person name="Yan M."/>
            <person name="Daum C."/>
            <person name="Ng V."/>
            <person name="Clum A."/>
            <person name="Steindorff A."/>
            <person name="Ohm R.A."/>
            <person name="Martin F."/>
            <person name="Silar P."/>
            <person name="Natvig D.O."/>
            <person name="Lalanne C."/>
            <person name="Gautier V."/>
            <person name="Ament-Velasquez S.L."/>
            <person name="Kruys A."/>
            <person name="Hutchinson M.I."/>
            <person name="Powell A.J."/>
            <person name="Barry K."/>
            <person name="Miller A.N."/>
            <person name="Grigoriev I.V."/>
            <person name="Debuchy R."/>
            <person name="Gladieux P."/>
            <person name="Hiltunen Thoren M."/>
            <person name="Johannesson H."/>
        </authorList>
    </citation>
    <scope>NUCLEOTIDE SEQUENCE</scope>
    <source>
        <strain evidence="1">CBS 359.72</strain>
    </source>
</reference>
<keyword evidence="2" id="KW-1185">Reference proteome</keyword>
<comment type="caution">
    <text evidence="1">The sequence shown here is derived from an EMBL/GenBank/DDBJ whole genome shotgun (WGS) entry which is preliminary data.</text>
</comment>
<gene>
    <name evidence="1" type="ORF">C7999DRAFT_41112</name>
</gene>
<name>A0AAN7CTD0_9PEZI</name>
<organism evidence="1 2">
    <name type="scientific">Corynascus novoguineensis</name>
    <dbReference type="NCBI Taxonomy" id="1126955"/>
    <lineage>
        <taxon>Eukaryota</taxon>
        <taxon>Fungi</taxon>
        <taxon>Dikarya</taxon>
        <taxon>Ascomycota</taxon>
        <taxon>Pezizomycotina</taxon>
        <taxon>Sordariomycetes</taxon>
        <taxon>Sordariomycetidae</taxon>
        <taxon>Sordariales</taxon>
        <taxon>Chaetomiaceae</taxon>
        <taxon>Corynascus</taxon>
    </lineage>
</organism>